<dbReference type="InterPro" id="IPR036263">
    <property type="entry name" value="Chorismate_II_sf"/>
</dbReference>
<evidence type="ECO:0000313" key="4">
    <source>
        <dbReference type="Proteomes" id="UP001057702"/>
    </source>
</evidence>
<dbReference type="SUPFAM" id="SSF48600">
    <property type="entry name" value="Chorismate mutase II"/>
    <property type="match status" value="1"/>
</dbReference>
<gene>
    <name evidence="3" type="ORF">NGB36_20235</name>
</gene>
<reference evidence="3" key="1">
    <citation type="submission" date="2022-06" db="EMBL/GenBank/DDBJ databases">
        <title>Draft genome sequence of Streptomyces sp. RB6PN25 isolated from peat swamp forest in Thailand.</title>
        <authorList>
            <person name="Duangmal K."/>
            <person name="Klaysubun C."/>
        </authorList>
    </citation>
    <scope>NUCLEOTIDE SEQUENCE</scope>
    <source>
        <strain evidence="3">RB6PN25</strain>
    </source>
</reference>
<dbReference type="PANTHER" id="PTHR38041">
    <property type="entry name" value="CHORISMATE MUTASE"/>
    <property type="match status" value="1"/>
</dbReference>
<keyword evidence="4" id="KW-1185">Reference proteome</keyword>
<dbReference type="InterPro" id="IPR051331">
    <property type="entry name" value="Chorismate_mutase-related"/>
</dbReference>
<dbReference type="PANTHER" id="PTHR38041:SF1">
    <property type="entry name" value="CHORISMATE MUTASE"/>
    <property type="match status" value="1"/>
</dbReference>
<sequence>MAGEQGADQAAHTPDVEESARQELLRLRASIDNLDAALVHLLAERFKCTQAVGRLKAVHELPPADPAREIAQIARLRRLAEDAHLDPAFAEKFLNFIIDEVIRNHKAIAQEQQARP</sequence>
<keyword evidence="1 3" id="KW-0413">Isomerase</keyword>
<evidence type="ECO:0000259" key="2">
    <source>
        <dbReference type="PROSITE" id="PS51168"/>
    </source>
</evidence>
<feature type="domain" description="Chorismate mutase" evidence="2">
    <location>
        <begin position="18"/>
        <end position="109"/>
    </location>
</feature>
<evidence type="ECO:0000256" key="1">
    <source>
        <dbReference type="ARBA" id="ARBA00023235"/>
    </source>
</evidence>
<dbReference type="EC" id="5.4.99.5" evidence="3"/>
<dbReference type="InterPro" id="IPR002701">
    <property type="entry name" value="CM_II_prokaryot"/>
</dbReference>
<dbReference type="RefSeq" id="WP_255921773.1">
    <property type="nucleotide sequence ID" value="NZ_JANFNG010000016.1"/>
</dbReference>
<accession>A0ABT1PYY6</accession>
<comment type="caution">
    <text evidence="3">The sequence shown here is derived from an EMBL/GenBank/DDBJ whole genome shotgun (WGS) entry which is preliminary data.</text>
</comment>
<dbReference type="Pfam" id="PF01817">
    <property type="entry name" value="CM_2"/>
    <property type="match status" value="1"/>
</dbReference>
<name>A0ABT1PYY6_9ACTN</name>
<dbReference type="InterPro" id="IPR036979">
    <property type="entry name" value="CM_dom_sf"/>
</dbReference>
<dbReference type="InterPro" id="IPR010951">
    <property type="entry name" value="CM_bact"/>
</dbReference>
<dbReference type="EMBL" id="JANFNG010000016">
    <property type="protein sequence ID" value="MCQ4082866.1"/>
    <property type="molecule type" value="Genomic_DNA"/>
</dbReference>
<dbReference type="GO" id="GO:0004106">
    <property type="term" value="F:chorismate mutase activity"/>
    <property type="evidence" value="ECO:0007669"/>
    <property type="project" value="UniProtKB-EC"/>
</dbReference>
<evidence type="ECO:0000313" key="3">
    <source>
        <dbReference type="EMBL" id="MCQ4082866.1"/>
    </source>
</evidence>
<proteinExistence type="predicted"/>
<dbReference type="Gene3D" id="1.20.59.10">
    <property type="entry name" value="Chorismate mutase"/>
    <property type="match status" value="1"/>
</dbReference>
<protein>
    <submittedName>
        <fullName evidence="3">Chorismate mutase</fullName>
        <ecNumber evidence="3">5.4.99.5</ecNumber>
    </submittedName>
</protein>
<organism evidence="3 4">
    <name type="scientific">Streptomyces humicola</name>
    <dbReference type="NCBI Taxonomy" id="2953240"/>
    <lineage>
        <taxon>Bacteria</taxon>
        <taxon>Bacillati</taxon>
        <taxon>Actinomycetota</taxon>
        <taxon>Actinomycetes</taxon>
        <taxon>Kitasatosporales</taxon>
        <taxon>Streptomycetaceae</taxon>
        <taxon>Streptomyces</taxon>
    </lineage>
</organism>
<dbReference type="NCBIfam" id="TIGR01795">
    <property type="entry name" value="CM_mono_cladeE"/>
    <property type="match status" value="1"/>
</dbReference>
<dbReference type="NCBIfam" id="NF006691">
    <property type="entry name" value="PRK09239.1"/>
    <property type="match status" value="1"/>
</dbReference>
<dbReference type="Proteomes" id="UP001057702">
    <property type="component" value="Unassembled WGS sequence"/>
</dbReference>
<dbReference type="PROSITE" id="PS51168">
    <property type="entry name" value="CHORISMATE_MUT_2"/>
    <property type="match status" value="1"/>
</dbReference>
<dbReference type="SMART" id="SM00830">
    <property type="entry name" value="CM_2"/>
    <property type="match status" value="1"/>
</dbReference>